<keyword evidence="1" id="KW-0472">Membrane</keyword>
<evidence type="ECO:0000313" key="4">
    <source>
        <dbReference type="Proteomes" id="UP000821866"/>
    </source>
</evidence>
<comment type="caution">
    <text evidence="3">The sequence shown here is derived from an EMBL/GenBank/DDBJ whole genome shotgun (WGS) entry which is preliminary data.</text>
</comment>
<accession>A0A9J6DME2</accession>
<keyword evidence="1" id="KW-0812">Transmembrane</keyword>
<dbReference type="InterPro" id="IPR010622">
    <property type="entry name" value="FAST_Leu-rich"/>
</dbReference>
<dbReference type="GO" id="GO:0044528">
    <property type="term" value="P:regulation of mitochondrial mRNA stability"/>
    <property type="evidence" value="ECO:0007669"/>
    <property type="project" value="InterPro"/>
</dbReference>
<dbReference type="Proteomes" id="UP000821866">
    <property type="component" value="Chromosome 6"/>
</dbReference>
<evidence type="ECO:0000313" key="3">
    <source>
        <dbReference type="EMBL" id="KAH8023303.1"/>
    </source>
</evidence>
<dbReference type="Pfam" id="PF06743">
    <property type="entry name" value="FAST_1"/>
    <property type="match status" value="1"/>
</dbReference>
<dbReference type="AlphaFoldDB" id="A0A9J6DME2"/>
<dbReference type="VEuPathDB" id="VectorBase:LOC119171727"/>
<sequence length="400" mass="45511">MEQRVVEHLRTVIRERLSEARTVKDIVWLLETAEHMGGTEERRKFVLEVQDRALQLVVSFPHSDVRLLVRTLARLKLRPTPLLQALAFYLSKGPKDASPKEIVSLFHAFHALSFPEPSVLLQLSTAFVEQLSDNTKASLVAACFTGVGQLSWRHCDQLFPMLLEELSEDHFTSMPSVWLDIVWSLAALGKVKQTHLDSVLQPHFYTPLLEDSSLAVPSRQKLLNIITVNDLEFPDGPCFPKEMVESIVQQNYKVPEAGALQRSVREALTQLAPLGRYFLQNPSLPYGLAAGNFCCIYFGLILVLKFQRIRTHLIVLVVLDYKDLTLHSQVPTGVNALRMRLLKHLGYKVLQPFREAYRHTAIWSGHAGYLECLPAPPPEYPRHRRLPSRHFVYAAHMVFG</sequence>
<feature type="domain" description="FAST kinase leucine-rich" evidence="2">
    <location>
        <begin position="155"/>
        <end position="208"/>
    </location>
</feature>
<reference evidence="3" key="1">
    <citation type="journal article" date="2020" name="Cell">
        <title>Large-Scale Comparative Analyses of Tick Genomes Elucidate Their Genetic Diversity and Vector Capacities.</title>
        <authorList>
            <consortium name="Tick Genome and Microbiome Consortium (TIGMIC)"/>
            <person name="Jia N."/>
            <person name="Wang J."/>
            <person name="Shi W."/>
            <person name="Du L."/>
            <person name="Sun Y."/>
            <person name="Zhan W."/>
            <person name="Jiang J.F."/>
            <person name="Wang Q."/>
            <person name="Zhang B."/>
            <person name="Ji P."/>
            <person name="Bell-Sakyi L."/>
            <person name="Cui X.M."/>
            <person name="Yuan T.T."/>
            <person name="Jiang B.G."/>
            <person name="Yang W.F."/>
            <person name="Lam T.T."/>
            <person name="Chang Q.C."/>
            <person name="Ding S.J."/>
            <person name="Wang X.J."/>
            <person name="Zhu J.G."/>
            <person name="Ruan X.D."/>
            <person name="Zhao L."/>
            <person name="Wei J.T."/>
            <person name="Ye R.Z."/>
            <person name="Que T.C."/>
            <person name="Du C.H."/>
            <person name="Zhou Y.H."/>
            <person name="Cheng J.X."/>
            <person name="Dai P.F."/>
            <person name="Guo W.B."/>
            <person name="Han X.H."/>
            <person name="Huang E.J."/>
            <person name="Li L.F."/>
            <person name="Wei W."/>
            <person name="Gao Y.C."/>
            <person name="Liu J.Z."/>
            <person name="Shao H.Z."/>
            <person name="Wang X."/>
            <person name="Wang C.C."/>
            <person name="Yang T.C."/>
            <person name="Huo Q.B."/>
            <person name="Li W."/>
            <person name="Chen H.Y."/>
            <person name="Chen S.E."/>
            <person name="Zhou L.G."/>
            <person name="Ni X.B."/>
            <person name="Tian J.H."/>
            <person name="Sheng Y."/>
            <person name="Liu T."/>
            <person name="Pan Y.S."/>
            <person name="Xia L.Y."/>
            <person name="Li J."/>
            <person name="Zhao F."/>
            <person name="Cao W.C."/>
        </authorList>
    </citation>
    <scope>NUCLEOTIDE SEQUENCE</scope>
    <source>
        <strain evidence="3">Rmic-2018</strain>
    </source>
</reference>
<proteinExistence type="predicted"/>
<reference evidence="3" key="2">
    <citation type="submission" date="2021-09" db="EMBL/GenBank/DDBJ databases">
        <authorList>
            <person name="Jia N."/>
            <person name="Wang J."/>
            <person name="Shi W."/>
            <person name="Du L."/>
            <person name="Sun Y."/>
            <person name="Zhan W."/>
            <person name="Jiang J."/>
            <person name="Wang Q."/>
            <person name="Zhang B."/>
            <person name="Ji P."/>
            <person name="Sakyi L.B."/>
            <person name="Cui X."/>
            <person name="Yuan T."/>
            <person name="Jiang B."/>
            <person name="Yang W."/>
            <person name="Lam T.T.-Y."/>
            <person name="Chang Q."/>
            <person name="Ding S."/>
            <person name="Wang X."/>
            <person name="Zhu J."/>
            <person name="Ruan X."/>
            <person name="Zhao L."/>
            <person name="Wei J."/>
            <person name="Que T."/>
            <person name="Du C."/>
            <person name="Cheng J."/>
            <person name="Dai P."/>
            <person name="Han X."/>
            <person name="Huang E."/>
            <person name="Gao Y."/>
            <person name="Liu J."/>
            <person name="Shao H."/>
            <person name="Ye R."/>
            <person name="Li L."/>
            <person name="Wei W."/>
            <person name="Wang X."/>
            <person name="Wang C."/>
            <person name="Huo Q."/>
            <person name="Li W."/>
            <person name="Guo W."/>
            <person name="Chen H."/>
            <person name="Chen S."/>
            <person name="Zhou L."/>
            <person name="Zhou L."/>
            <person name="Ni X."/>
            <person name="Tian J."/>
            <person name="Zhou Y."/>
            <person name="Sheng Y."/>
            <person name="Liu T."/>
            <person name="Pan Y."/>
            <person name="Xia L."/>
            <person name="Li J."/>
            <person name="Zhao F."/>
            <person name="Cao W."/>
        </authorList>
    </citation>
    <scope>NUCLEOTIDE SEQUENCE</scope>
    <source>
        <strain evidence="3">Rmic-2018</strain>
        <tissue evidence="3">Larvae</tissue>
    </source>
</reference>
<evidence type="ECO:0000256" key="1">
    <source>
        <dbReference type="SAM" id="Phobius"/>
    </source>
</evidence>
<protein>
    <recommendedName>
        <fullName evidence="2">FAST kinase leucine-rich domain-containing protein</fullName>
    </recommendedName>
</protein>
<evidence type="ECO:0000259" key="2">
    <source>
        <dbReference type="Pfam" id="PF06743"/>
    </source>
</evidence>
<dbReference type="EMBL" id="JABSTU010000008">
    <property type="protein sequence ID" value="KAH8023303.1"/>
    <property type="molecule type" value="Genomic_DNA"/>
</dbReference>
<keyword evidence="1" id="KW-1133">Transmembrane helix</keyword>
<name>A0A9J6DME2_RHIMP</name>
<keyword evidence="4" id="KW-1185">Reference proteome</keyword>
<feature type="transmembrane region" description="Helical" evidence="1">
    <location>
        <begin position="284"/>
        <end position="304"/>
    </location>
</feature>
<gene>
    <name evidence="3" type="ORF">HPB51_011746</name>
</gene>
<organism evidence="3 4">
    <name type="scientific">Rhipicephalus microplus</name>
    <name type="common">Cattle tick</name>
    <name type="synonym">Boophilus microplus</name>
    <dbReference type="NCBI Taxonomy" id="6941"/>
    <lineage>
        <taxon>Eukaryota</taxon>
        <taxon>Metazoa</taxon>
        <taxon>Ecdysozoa</taxon>
        <taxon>Arthropoda</taxon>
        <taxon>Chelicerata</taxon>
        <taxon>Arachnida</taxon>
        <taxon>Acari</taxon>
        <taxon>Parasitiformes</taxon>
        <taxon>Ixodida</taxon>
        <taxon>Ixodoidea</taxon>
        <taxon>Ixodidae</taxon>
        <taxon>Rhipicephalinae</taxon>
        <taxon>Rhipicephalus</taxon>
        <taxon>Boophilus</taxon>
    </lineage>
</organism>